<dbReference type="Proteomes" id="UP000689195">
    <property type="component" value="Unassembled WGS sequence"/>
</dbReference>
<evidence type="ECO:0000313" key="2">
    <source>
        <dbReference type="Proteomes" id="UP000689195"/>
    </source>
</evidence>
<organism evidence="1 2">
    <name type="scientific">Paramecium pentaurelia</name>
    <dbReference type="NCBI Taxonomy" id="43138"/>
    <lineage>
        <taxon>Eukaryota</taxon>
        <taxon>Sar</taxon>
        <taxon>Alveolata</taxon>
        <taxon>Ciliophora</taxon>
        <taxon>Intramacronucleata</taxon>
        <taxon>Oligohymenophorea</taxon>
        <taxon>Peniculida</taxon>
        <taxon>Parameciidae</taxon>
        <taxon>Paramecium</taxon>
    </lineage>
</organism>
<sequence>MFLSRELNEIMNIIMQPYNIAPNLFSLNMNTSKAIPGKMFSQLEKNIPTLIHQE</sequence>
<keyword evidence="2" id="KW-1185">Reference proteome</keyword>
<dbReference type="EMBL" id="CAJJDO010000102">
    <property type="protein sequence ID" value="CAD8192631.1"/>
    <property type="molecule type" value="Genomic_DNA"/>
</dbReference>
<proteinExistence type="predicted"/>
<comment type="caution">
    <text evidence="1">The sequence shown here is derived from an EMBL/GenBank/DDBJ whole genome shotgun (WGS) entry which is preliminary data.</text>
</comment>
<dbReference type="AlphaFoldDB" id="A0A8S1WV58"/>
<protein>
    <submittedName>
        <fullName evidence="1">Uncharacterized protein</fullName>
    </submittedName>
</protein>
<accession>A0A8S1WV58</accession>
<reference evidence="1" key="1">
    <citation type="submission" date="2021-01" db="EMBL/GenBank/DDBJ databases">
        <authorList>
            <consortium name="Genoscope - CEA"/>
            <person name="William W."/>
        </authorList>
    </citation>
    <scope>NUCLEOTIDE SEQUENCE</scope>
</reference>
<name>A0A8S1WV58_9CILI</name>
<evidence type="ECO:0000313" key="1">
    <source>
        <dbReference type="EMBL" id="CAD8192631.1"/>
    </source>
</evidence>
<gene>
    <name evidence="1" type="ORF">PPENT_87.1.T1020076</name>
</gene>